<comment type="caution">
    <text evidence="1">The sequence shown here is derived from an EMBL/GenBank/DDBJ whole genome shotgun (WGS) entry which is preliminary data.</text>
</comment>
<organism evidence="1">
    <name type="scientific">human gut metagenome</name>
    <dbReference type="NCBI Taxonomy" id="408170"/>
    <lineage>
        <taxon>unclassified sequences</taxon>
        <taxon>metagenomes</taxon>
        <taxon>organismal metagenomes</taxon>
    </lineage>
</organism>
<reference evidence="1" key="1">
    <citation type="submission" date="2013-12" db="EMBL/GenBank/DDBJ databases">
        <title>A Varibaculum cambriense genome reconstructed from a premature infant gut community with otherwise low bacterial novelty that shifts toward anaerobic metabolism during the third week of life.</title>
        <authorList>
            <person name="Brown C.T."/>
            <person name="Sharon I."/>
            <person name="Thomas B.C."/>
            <person name="Castelle C.J."/>
            <person name="Morowitz M.J."/>
            <person name="Banfield J.F."/>
        </authorList>
    </citation>
    <scope>NUCLEOTIDE SEQUENCE</scope>
</reference>
<name>W1Y3B2_9ZZZZ</name>
<protein>
    <submittedName>
        <fullName evidence="1">Uncharacterized protein</fullName>
    </submittedName>
</protein>
<gene>
    <name evidence="1" type="ORF">Q604_UNBC08734G0002</name>
</gene>
<dbReference type="AlphaFoldDB" id="W1Y3B2"/>
<accession>W1Y3B2</accession>
<dbReference type="EMBL" id="AZMM01008734">
    <property type="protein sequence ID" value="ETJ37032.1"/>
    <property type="molecule type" value="Genomic_DNA"/>
</dbReference>
<sequence>WKLAPAGTLEDIYEEIVDNPRLGKLRLIETYELVKEVIQK</sequence>
<evidence type="ECO:0000313" key="1">
    <source>
        <dbReference type="EMBL" id="ETJ37032.1"/>
    </source>
</evidence>
<feature type="non-terminal residue" evidence="1">
    <location>
        <position position="1"/>
    </location>
</feature>
<proteinExistence type="predicted"/>